<dbReference type="InterPro" id="IPR002885">
    <property type="entry name" value="PPR_rpt"/>
</dbReference>
<gene>
    <name evidence="2" type="ORF">SAY87_021980</name>
</gene>
<name>A0AAN7PRM8_9MYRT</name>
<feature type="repeat" description="PPR" evidence="1">
    <location>
        <begin position="45"/>
        <end position="81"/>
    </location>
</feature>
<keyword evidence="3" id="KW-1185">Reference proteome</keyword>
<proteinExistence type="predicted"/>
<reference evidence="2 3" key="1">
    <citation type="journal article" date="2023" name="Hortic Res">
        <title>Pangenome of water caltrop reveals structural variations and asymmetric subgenome divergence after allopolyploidization.</title>
        <authorList>
            <person name="Zhang X."/>
            <person name="Chen Y."/>
            <person name="Wang L."/>
            <person name="Yuan Y."/>
            <person name="Fang M."/>
            <person name="Shi L."/>
            <person name="Lu R."/>
            <person name="Comes H.P."/>
            <person name="Ma Y."/>
            <person name="Chen Y."/>
            <person name="Huang G."/>
            <person name="Zhou Y."/>
            <person name="Zheng Z."/>
            <person name="Qiu Y."/>
        </authorList>
    </citation>
    <scope>NUCLEOTIDE SEQUENCE [LARGE SCALE GENOMIC DNA]</scope>
    <source>
        <tissue evidence="2">Roots</tissue>
    </source>
</reference>
<accession>A0AAN7PRM8</accession>
<comment type="caution">
    <text evidence="2">The sequence shown here is derived from an EMBL/GenBank/DDBJ whole genome shotgun (WGS) entry which is preliminary data.</text>
</comment>
<evidence type="ECO:0000256" key="1">
    <source>
        <dbReference type="PROSITE-ProRule" id="PRU00708"/>
    </source>
</evidence>
<evidence type="ECO:0000313" key="2">
    <source>
        <dbReference type="EMBL" id="KAK4753182.1"/>
    </source>
</evidence>
<protein>
    <submittedName>
        <fullName evidence="2">Uncharacterized protein</fullName>
    </submittedName>
</protein>
<dbReference type="PROSITE" id="PS51375">
    <property type="entry name" value="PPR"/>
    <property type="match status" value="1"/>
</dbReference>
<evidence type="ECO:0000313" key="3">
    <source>
        <dbReference type="Proteomes" id="UP001345219"/>
    </source>
</evidence>
<organism evidence="2 3">
    <name type="scientific">Trapa incisa</name>
    <dbReference type="NCBI Taxonomy" id="236973"/>
    <lineage>
        <taxon>Eukaryota</taxon>
        <taxon>Viridiplantae</taxon>
        <taxon>Streptophyta</taxon>
        <taxon>Embryophyta</taxon>
        <taxon>Tracheophyta</taxon>
        <taxon>Spermatophyta</taxon>
        <taxon>Magnoliopsida</taxon>
        <taxon>eudicotyledons</taxon>
        <taxon>Gunneridae</taxon>
        <taxon>Pentapetalae</taxon>
        <taxon>rosids</taxon>
        <taxon>malvids</taxon>
        <taxon>Myrtales</taxon>
        <taxon>Lythraceae</taxon>
        <taxon>Trapa</taxon>
    </lineage>
</organism>
<dbReference type="EMBL" id="JAXIOK010000016">
    <property type="protein sequence ID" value="KAK4753182.1"/>
    <property type="molecule type" value="Genomic_DNA"/>
</dbReference>
<sequence length="120" mass="12989">MPDPRPVFLLGLSSDPLLVIQVLRPLARRSPEHGHCVRDCLEILSPSPWNTLIRAHSHASGDSPREALPVYLRMQGKGIGPNAGTIPFVLKSCACASALELGRGVHGEVYIMEMSSLGMH</sequence>
<dbReference type="Proteomes" id="UP001345219">
    <property type="component" value="Chromosome 16"/>
</dbReference>
<dbReference type="AlphaFoldDB" id="A0AAN7PRM8"/>